<accession>D9WKK7</accession>
<dbReference type="HOGENOM" id="CLU_000445_43_3_11"/>
<dbReference type="Proteomes" id="UP000003963">
    <property type="component" value="Unassembled WGS sequence"/>
</dbReference>
<dbReference type="Gene3D" id="3.30.450.40">
    <property type="match status" value="1"/>
</dbReference>
<evidence type="ECO:0000259" key="2">
    <source>
        <dbReference type="PROSITE" id="PS50112"/>
    </source>
</evidence>
<dbReference type="SUPFAM" id="SSF55874">
    <property type="entry name" value="ATPase domain of HSP90 chaperone/DNA topoisomerase II/histidine kinase"/>
    <property type="match status" value="1"/>
</dbReference>
<dbReference type="Pfam" id="PF00989">
    <property type="entry name" value="PAS"/>
    <property type="match status" value="1"/>
</dbReference>
<dbReference type="Gene3D" id="3.30.450.20">
    <property type="entry name" value="PAS domain"/>
    <property type="match status" value="2"/>
</dbReference>
<evidence type="ECO:0000256" key="1">
    <source>
        <dbReference type="ARBA" id="ARBA00022801"/>
    </source>
</evidence>
<dbReference type="STRING" id="457427.SSOG_07411"/>
<gene>
    <name evidence="3" type="ORF">SSOG_07411</name>
</gene>
<dbReference type="GO" id="GO:0006355">
    <property type="term" value="P:regulation of DNA-templated transcription"/>
    <property type="evidence" value="ECO:0007669"/>
    <property type="project" value="InterPro"/>
</dbReference>
<proteinExistence type="predicted"/>
<dbReference type="Pfam" id="PF01590">
    <property type="entry name" value="GAF"/>
    <property type="match status" value="1"/>
</dbReference>
<dbReference type="SUPFAM" id="SSF81606">
    <property type="entry name" value="PP2C-like"/>
    <property type="match status" value="1"/>
</dbReference>
<organism evidence="3 4">
    <name type="scientific">Streptomyces himastatinicus ATCC 53653</name>
    <dbReference type="NCBI Taxonomy" id="457427"/>
    <lineage>
        <taxon>Bacteria</taxon>
        <taxon>Bacillati</taxon>
        <taxon>Actinomycetota</taxon>
        <taxon>Actinomycetes</taxon>
        <taxon>Kitasatosporales</taxon>
        <taxon>Streptomycetaceae</taxon>
        <taxon>Streptomyces</taxon>
        <taxon>Streptomyces violaceusniger group</taxon>
    </lineage>
</organism>
<dbReference type="PROSITE" id="PS50112">
    <property type="entry name" value="PAS"/>
    <property type="match status" value="1"/>
</dbReference>
<dbReference type="SUPFAM" id="SSF55781">
    <property type="entry name" value="GAF domain-like"/>
    <property type="match status" value="1"/>
</dbReference>
<dbReference type="InterPro" id="IPR036890">
    <property type="entry name" value="HATPase_C_sf"/>
</dbReference>
<dbReference type="InterPro" id="IPR013656">
    <property type="entry name" value="PAS_4"/>
</dbReference>
<dbReference type="PANTHER" id="PTHR43156:SF2">
    <property type="entry name" value="STAGE II SPORULATION PROTEIN E"/>
    <property type="match status" value="1"/>
</dbReference>
<dbReference type="Pfam" id="PF07228">
    <property type="entry name" value="SpoIIE"/>
    <property type="match status" value="1"/>
</dbReference>
<dbReference type="InterPro" id="IPR003018">
    <property type="entry name" value="GAF"/>
</dbReference>
<dbReference type="InterPro" id="IPR052016">
    <property type="entry name" value="Bact_Sigma-Reg"/>
</dbReference>
<keyword evidence="1" id="KW-0378">Hydrolase</keyword>
<dbReference type="InterPro" id="IPR000014">
    <property type="entry name" value="PAS"/>
</dbReference>
<dbReference type="SMART" id="SM00091">
    <property type="entry name" value="PAS"/>
    <property type="match status" value="2"/>
</dbReference>
<dbReference type="InterPro" id="IPR001932">
    <property type="entry name" value="PPM-type_phosphatase-like_dom"/>
</dbReference>
<dbReference type="CDD" id="cd00130">
    <property type="entry name" value="PAS"/>
    <property type="match status" value="1"/>
</dbReference>
<evidence type="ECO:0000313" key="4">
    <source>
        <dbReference type="Proteomes" id="UP000003963"/>
    </source>
</evidence>
<dbReference type="Pfam" id="PF08448">
    <property type="entry name" value="PAS_4"/>
    <property type="match status" value="1"/>
</dbReference>
<dbReference type="RefSeq" id="WP_009719495.1">
    <property type="nucleotide sequence ID" value="NZ_GG657754.1"/>
</dbReference>
<dbReference type="InterPro" id="IPR029016">
    <property type="entry name" value="GAF-like_dom_sf"/>
</dbReference>
<name>D9WKK7_9ACTN</name>
<dbReference type="OrthoDB" id="118142at2"/>
<feature type="domain" description="PAS" evidence="2">
    <location>
        <begin position="1"/>
        <end position="51"/>
    </location>
</feature>
<dbReference type="CDD" id="cd16936">
    <property type="entry name" value="HATPase_RsbW-like"/>
    <property type="match status" value="1"/>
</dbReference>
<dbReference type="AlphaFoldDB" id="D9WKK7"/>
<protein>
    <submittedName>
        <fullName evidence="3">Putative integral membrane sensor protein</fullName>
    </submittedName>
</protein>
<dbReference type="Gene3D" id="3.30.565.10">
    <property type="entry name" value="Histidine kinase-like ATPase, C-terminal domain"/>
    <property type="match status" value="1"/>
</dbReference>
<keyword evidence="4" id="KW-1185">Reference proteome</keyword>
<sequence length="801" mass="86622">MSSVVNEALDTVYLATVTMDSHGVVTGWSEGAQRLLGYRPEEIVGRAVTELWAGETAAEAVGRCLAGRSRWSGRAVLCHRDGHRVEAETLAHRVVADGGATGWLLVSAVAREPRSPEADAAVRAFAQAPCVLAVFGTDLRLVRANAEMEAAAALTEDRMRGMRLVELLSHPESEKTEEGMRRVLESGERQVLEAYLRVPGESREHAWTISLAPLKDRTGRVYGVCFAAYDTTRRHQAQGRLLLLNEAGKRIGSTLDIAHVAHELADVAVPRVADFVGVDLLTFLDQGEEPPSGPLAGPITMRRAAHRSVLPGTPEAVVDAGELDTHPESSPSGECLAEGRAVLYQVTDELMVRWGALDPVRAARIREYGIHSELVVPMRARGVTLGVVFFARHRTPVPFDEDDLLLAEEITARAAVCVDNARRYKRERMTARALQRNLLPRRLPDLAAMEVTSRYLPSEAWAGVGGDWFDVIPLSGARAALVVGDTAGRGVQTSATMGRLRSAIRTLADIDLPPGELLTHLDDLVTRLAAEDDPEPPESPEPPGATGATCLYAVYDPVSRHCTLASAGHPPPVVVTPDGTADILDVPNGPPLGLGTLPFEAVETELSEGSVLALYTDGLVQGRDRAIDEGLGALCDALAQPGPSLDALGDTVLRTLLPARPEDDVALLLARARALGPDRVATWEIPPEPAVVSRVRREVTAQLMDWGLEKLVLTTELVVSELVTNAIHYGHPPIRLRLIRDRALICEVRDASSTAPRLRRARALDEGGRGLFLVARLVQRWGTRPEVHGKTIWAEQDLSDD</sequence>
<reference evidence="3 4" key="1">
    <citation type="submission" date="2009-02" db="EMBL/GenBank/DDBJ databases">
        <title>Annotation of Streptomyces hygroscopicus strain ATCC 53653.</title>
        <authorList>
            <consortium name="The Broad Institute Genome Sequencing Platform"/>
            <consortium name="Broad Institute Microbial Sequencing Center"/>
            <person name="Fischbach M."/>
            <person name="Godfrey P."/>
            <person name="Ward D."/>
            <person name="Young S."/>
            <person name="Zeng Q."/>
            <person name="Koehrsen M."/>
            <person name="Alvarado L."/>
            <person name="Berlin A.M."/>
            <person name="Bochicchio J."/>
            <person name="Borenstein D."/>
            <person name="Chapman S.B."/>
            <person name="Chen Z."/>
            <person name="Engels R."/>
            <person name="Freedman E."/>
            <person name="Gellesch M."/>
            <person name="Goldberg J."/>
            <person name="Griggs A."/>
            <person name="Gujja S."/>
            <person name="Heilman E.R."/>
            <person name="Heiman D.I."/>
            <person name="Hepburn T.A."/>
            <person name="Howarth C."/>
            <person name="Jen D."/>
            <person name="Larson L."/>
            <person name="Lewis B."/>
            <person name="Mehta T."/>
            <person name="Park D."/>
            <person name="Pearson M."/>
            <person name="Richards J."/>
            <person name="Roberts A."/>
            <person name="Saif S."/>
            <person name="Shea T.D."/>
            <person name="Shenoy N."/>
            <person name="Sisk P."/>
            <person name="Stolte C."/>
            <person name="Sykes S.N."/>
            <person name="Thomson T."/>
            <person name="Walk T."/>
            <person name="White J."/>
            <person name="Yandava C."/>
            <person name="Straight P."/>
            <person name="Clardy J."/>
            <person name="Hung D."/>
            <person name="Kolter R."/>
            <person name="Mekalanos J."/>
            <person name="Walker S."/>
            <person name="Walsh C.T."/>
            <person name="Wieland-Brown L.C."/>
            <person name="Haas B."/>
            <person name="Nusbaum C."/>
            <person name="Birren B."/>
        </authorList>
    </citation>
    <scope>NUCLEOTIDE SEQUENCE [LARGE SCALE GENOMIC DNA]</scope>
    <source>
        <strain evidence="3 4">ATCC 53653</strain>
    </source>
</reference>
<dbReference type="SMART" id="SM00331">
    <property type="entry name" value="PP2C_SIG"/>
    <property type="match status" value="1"/>
</dbReference>
<dbReference type="FunFam" id="3.30.450.40:FF:000035">
    <property type="entry name" value="PAS sensor protein"/>
    <property type="match status" value="1"/>
</dbReference>
<dbReference type="InterPro" id="IPR013767">
    <property type="entry name" value="PAS_fold"/>
</dbReference>
<dbReference type="Pfam" id="PF13581">
    <property type="entry name" value="HATPase_c_2"/>
    <property type="match status" value="1"/>
</dbReference>
<dbReference type="GO" id="GO:0016791">
    <property type="term" value="F:phosphatase activity"/>
    <property type="evidence" value="ECO:0007669"/>
    <property type="project" value="TreeGrafter"/>
</dbReference>
<dbReference type="InterPro" id="IPR036457">
    <property type="entry name" value="PPM-type-like_dom_sf"/>
</dbReference>
<dbReference type="InterPro" id="IPR003594">
    <property type="entry name" value="HATPase_dom"/>
</dbReference>
<dbReference type="PANTHER" id="PTHR43156">
    <property type="entry name" value="STAGE II SPORULATION PROTEIN E-RELATED"/>
    <property type="match status" value="1"/>
</dbReference>
<dbReference type="FunFam" id="3.60.40.10:FF:000031">
    <property type="entry name" value="PAS sensor protein"/>
    <property type="match status" value="1"/>
</dbReference>
<dbReference type="Gene3D" id="3.60.40.10">
    <property type="entry name" value="PPM-type phosphatase domain"/>
    <property type="match status" value="1"/>
</dbReference>
<dbReference type="EMBL" id="GG657754">
    <property type="protein sequence ID" value="EFL27697.1"/>
    <property type="molecule type" value="Genomic_DNA"/>
</dbReference>
<dbReference type="SUPFAM" id="SSF55785">
    <property type="entry name" value="PYP-like sensor domain (PAS domain)"/>
    <property type="match status" value="2"/>
</dbReference>
<evidence type="ECO:0000313" key="3">
    <source>
        <dbReference type="EMBL" id="EFL27697.1"/>
    </source>
</evidence>
<dbReference type="FunFam" id="3.30.565.10:FF:000028">
    <property type="entry name" value="PAS sensor protein"/>
    <property type="match status" value="1"/>
</dbReference>
<dbReference type="InterPro" id="IPR035965">
    <property type="entry name" value="PAS-like_dom_sf"/>
</dbReference>
<dbReference type="NCBIfam" id="TIGR00229">
    <property type="entry name" value="sensory_box"/>
    <property type="match status" value="2"/>
</dbReference>